<evidence type="ECO:0000259" key="9">
    <source>
        <dbReference type="PROSITE" id="PS50835"/>
    </source>
</evidence>
<gene>
    <name evidence="11" type="ORF">MEDL_51772</name>
</gene>
<keyword evidence="3" id="KW-0597">Phosphoprotein</keyword>
<dbReference type="SUPFAM" id="SSF52540">
    <property type="entry name" value="P-loop containing nucleoside triphosphate hydrolases"/>
    <property type="match status" value="1"/>
</dbReference>
<evidence type="ECO:0000256" key="5">
    <source>
        <dbReference type="ARBA" id="ARBA00022741"/>
    </source>
</evidence>
<sequence>MSLSSPPSDDTMRLRDSSERSQNIKADNTVEINMSILAHGSKLAANIVTVFLLFLSGILLALFVLFRTTIERFIWSHCCKVHYTSENADTVTSFEGITPFALTYETSHQLSGVKIYKDGTLIKSAKTFFIQNVKHENEGVYYAECHCVRSEYTTLTVLPVTCIGPPEEITAVEGRTSRVKNIVRHNDGVSFSLTIHSVKQDDEGNYFAQVNTFKTNTTKLSVQAMFTSEFNLDSVIEGEMFELKCSVYSEDVDVKWLKNDIEIKQNGNISIEHSGRYHHLTVHSSKLNDSGQYTIVAGNAKKEITVHVKDLFKRPIKDETIMEGLDISFECETEKTYPAVWYKDGIKVIHSPRIKIDKLKLTIYKTTLADKGRYEIRMNSIYSGADLYVKEMPTVIKEMSVHDRDMFLKAASTGTAVRYYVRVMIVGESGVGKTCLLRRLMKKDINGVNSTNGINIEVRKCKIDLQKKEWISDSDDEFSSISPYQTQQYADCGFWDFAGQKDFYATHQTFLSTNAIYLLVADISKDLTNKTFKDMVENEFDTSGEYIDFWLDNIHSYAVNDENKASETDTWNPPVIIIGTKVDKLQVLYFA</sequence>
<feature type="domain" description="Roc" evidence="10">
    <location>
        <begin position="414"/>
        <end position="591"/>
    </location>
</feature>
<dbReference type="Gene3D" id="2.60.40.10">
    <property type="entry name" value="Immunoglobulins"/>
    <property type="match status" value="3"/>
</dbReference>
<keyword evidence="12" id="KW-1185">Reference proteome</keyword>
<dbReference type="InterPro" id="IPR007110">
    <property type="entry name" value="Ig-like_dom"/>
</dbReference>
<organism evidence="11 12">
    <name type="scientific">Mytilus edulis</name>
    <name type="common">Blue mussel</name>
    <dbReference type="NCBI Taxonomy" id="6550"/>
    <lineage>
        <taxon>Eukaryota</taxon>
        <taxon>Metazoa</taxon>
        <taxon>Spiralia</taxon>
        <taxon>Lophotrochozoa</taxon>
        <taxon>Mollusca</taxon>
        <taxon>Bivalvia</taxon>
        <taxon>Autobranchia</taxon>
        <taxon>Pteriomorphia</taxon>
        <taxon>Mytilida</taxon>
        <taxon>Mytiloidea</taxon>
        <taxon>Mytilidae</taxon>
        <taxon>Mytilinae</taxon>
        <taxon>Mytilus</taxon>
    </lineage>
</organism>
<keyword evidence="5" id="KW-0547">Nucleotide-binding</keyword>
<dbReference type="PROSITE" id="PS51424">
    <property type="entry name" value="ROC"/>
    <property type="match status" value="1"/>
</dbReference>
<reference evidence="11" key="1">
    <citation type="submission" date="2021-03" db="EMBL/GenBank/DDBJ databases">
        <authorList>
            <person name="Bekaert M."/>
        </authorList>
    </citation>
    <scope>NUCLEOTIDE SEQUENCE</scope>
</reference>
<protein>
    <submittedName>
        <fullName evidence="11">TTN</fullName>
        <ecNumber evidence="11">2.7.11.1</ecNumber>
    </submittedName>
</protein>
<dbReference type="PROSITE" id="PS50835">
    <property type="entry name" value="IG_LIKE"/>
    <property type="match status" value="1"/>
</dbReference>
<evidence type="ECO:0000256" key="6">
    <source>
        <dbReference type="ARBA" id="ARBA00023157"/>
    </source>
</evidence>
<dbReference type="PANTHER" id="PTHR35971">
    <property type="entry name" value="SI:DKEY-31G6.6"/>
    <property type="match status" value="1"/>
</dbReference>
<evidence type="ECO:0000313" key="12">
    <source>
        <dbReference type="Proteomes" id="UP000683360"/>
    </source>
</evidence>
<keyword evidence="8" id="KW-0472">Membrane</keyword>
<dbReference type="GO" id="GO:0005737">
    <property type="term" value="C:cytoplasm"/>
    <property type="evidence" value="ECO:0007669"/>
    <property type="project" value="UniProtKB-SubCell"/>
</dbReference>
<feature type="compositionally biased region" description="Basic and acidic residues" evidence="7">
    <location>
        <begin position="10"/>
        <end position="19"/>
    </location>
</feature>
<dbReference type="Gene3D" id="3.40.50.300">
    <property type="entry name" value="P-loop containing nucleotide triphosphate hydrolases"/>
    <property type="match status" value="1"/>
</dbReference>
<dbReference type="InterPro" id="IPR025662">
    <property type="entry name" value="Sigma_54_int_dom_ATP-bd_1"/>
</dbReference>
<dbReference type="GO" id="GO:0004674">
    <property type="term" value="F:protein serine/threonine kinase activity"/>
    <property type="evidence" value="ECO:0007669"/>
    <property type="project" value="UniProtKB-EC"/>
</dbReference>
<dbReference type="PROSITE" id="PS00675">
    <property type="entry name" value="SIGMA54_INTERACT_1"/>
    <property type="match status" value="1"/>
</dbReference>
<dbReference type="Pfam" id="PF07679">
    <property type="entry name" value="I-set"/>
    <property type="match status" value="2"/>
</dbReference>
<feature type="transmembrane region" description="Helical" evidence="8">
    <location>
        <begin position="43"/>
        <end position="66"/>
    </location>
</feature>
<dbReference type="PANTHER" id="PTHR35971:SF5">
    <property type="entry name" value="OBSCURIN LIKE CYTOSKELETAL ADAPTOR 1"/>
    <property type="match status" value="1"/>
</dbReference>
<evidence type="ECO:0000256" key="2">
    <source>
        <dbReference type="ARBA" id="ARBA00022490"/>
    </source>
</evidence>
<dbReference type="SUPFAM" id="SSF48726">
    <property type="entry name" value="Immunoglobulin"/>
    <property type="match status" value="2"/>
</dbReference>
<accession>A0A8S3UEL5</accession>
<evidence type="ECO:0000256" key="8">
    <source>
        <dbReference type="SAM" id="Phobius"/>
    </source>
</evidence>
<dbReference type="InterPro" id="IPR013098">
    <property type="entry name" value="Ig_I-set"/>
</dbReference>
<keyword evidence="2" id="KW-0963">Cytoplasm</keyword>
<dbReference type="InterPro" id="IPR003599">
    <property type="entry name" value="Ig_sub"/>
</dbReference>
<dbReference type="InterPro" id="IPR036179">
    <property type="entry name" value="Ig-like_dom_sf"/>
</dbReference>
<dbReference type="GO" id="GO:0000166">
    <property type="term" value="F:nucleotide binding"/>
    <property type="evidence" value="ECO:0007669"/>
    <property type="project" value="UniProtKB-KW"/>
</dbReference>
<comment type="caution">
    <text evidence="11">The sequence shown here is derived from an EMBL/GenBank/DDBJ whole genome shotgun (WGS) entry which is preliminary data.</text>
</comment>
<dbReference type="InterPro" id="IPR013783">
    <property type="entry name" value="Ig-like_fold"/>
</dbReference>
<keyword evidence="6" id="KW-1015">Disulfide bond</keyword>
<dbReference type="PRINTS" id="PR00449">
    <property type="entry name" value="RASTRNSFRMNG"/>
</dbReference>
<evidence type="ECO:0000259" key="10">
    <source>
        <dbReference type="PROSITE" id="PS51424"/>
    </source>
</evidence>
<evidence type="ECO:0000256" key="1">
    <source>
        <dbReference type="ARBA" id="ARBA00004496"/>
    </source>
</evidence>
<feature type="domain" description="Ig-like" evidence="9">
    <location>
        <begin position="237"/>
        <end position="305"/>
    </location>
</feature>
<dbReference type="SMART" id="SM00409">
    <property type="entry name" value="IG"/>
    <property type="match status" value="4"/>
</dbReference>
<name>A0A8S3UEL5_MYTED</name>
<keyword evidence="11" id="KW-0808">Transferase</keyword>
<dbReference type="OrthoDB" id="10252328at2759"/>
<evidence type="ECO:0000256" key="4">
    <source>
        <dbReference type="ARBA" id="ARBA00022737"/>
    </source>
</evidence>
<dbReference type="InterPro" id="IPR020859">
    <property type="entry name" value="ROC"/>
</dbReference>
<dbReference type="Proteomes" id="UP000683360">
    <property type="component" value="Unassembled WGS sequence"/>
</dbReference>
<keyword evidence="4" id="KW-0677">Repeat</keyword>
<feature type="region of interest" description="Disordered" evidence="7">
    <location>
        <begin position="1"/>
        <end position="21"/>
    </location>
</feature>
<keyword evidence="8" id="KW-0812">Transmembrane</keyword>
<dbReference type="Pfam" id="PF08477">
    <property type="entry name" value="Roc"/>
    <property type="match status" value="1"/>
</dbReference>
<evidence type="ECO:0000256" key="7">
    <source>
        <dbReference type="SAM" id="MobiDB-lite"/>
    </source>
</evidence>
<comment type="subcellular location">
    <subcellularLocation>
        <location evidence="1">Cytoplasm</location>
    </subcellularLocation>
</comment>
<dbReference type="EMBL" id="CAJPWZ010002519">
    <property type="protein sequence ID" value="CAG2239418.1"/>
    <property type="molecule type" value="Genomic_DNA"/>
</dbReference>
<dbReference type="InterPro" id="IPR052385">
    <property type="entry name" value="Obscurin/Obscurin-like_Reg"/>
</dbReference>
<proteinExistence type="predicted"/>
<dbReference type="AlphaFoldDB" id="A0A8S3UEL5"/>
<evidence type="ECO:0000313" key="11">
    <source>
        <dbReference type="EMBL" id="CAG2239418.1"/>
    </source>
</evidence>
<keyword evidence="8" id="KW-1133">Transmembrane helix</keyword>
<evidence type="ECO:0000256" key="3">
    <source>
        <dbReference type="ARBA" id="ARBA00022553"/>
    </source>
</evidence>
<dbReference type="InterPro" id="IPR027417">
    <property type="entry name" value="P-loop_NTPase"/>
</dbReference>
<dbReference type="EC" id="2.7.11.1" evidence="11"/>